<organism evidence="6 7">
    <name type="scientific">Dyadobacter koreensis</name>
    <dbReference type="NCBI Taxonomy" id="408657"/>
    <lineage>
        <taxon>Bacteria</taxon>
        <taxon>Pseudomonadati</taxon>
        <taxon>Bacteroidota</taxon>
        <taxon>Cytophagia</taxon>
        <taxon>Cytophagales</taxon>
        <taxon>Spirosomataceae</taxon>
        <taxon>Dyadobacter</taxon>
    </lineage>
</organism>
<dbReference type="GO" id="GO:0004650">
    <property type="term" value="F:polygalacturonase activity"/>
    <property type="evidence" value="ECO:0007669"/>
    <property type="project" value="InterPro"/>
</dbReference>
<evidence type="ECO:0000259" key="5">
    <source>
        <dbReference type="Pfam" id="PF12708"/>
    </source>
</evidence>
<dbReference type="InterPro" id="IPR006626">
    <property type="entry name" value="PbH1"/>
</dbReference>
<dbReference type="InterPro" id="IPR012334">
    <property type="entry name" value="Pectin_lyas_fold"/>
</dbReference>
<dbReference type="InterPro" id="IPR051801">
    <property type="entry name" value="GH28_Enzymes"/>
</dbReference>
<comment type="similarity">
    <text evidence="1 4">Belongs to the glycosyl hydrolase 28 family.</text>
</comment>
<dbReference type="SMART" id="SM00710">
    <property type="entry name" value="PbH1"/>
    <property type="match status" value="6"/>
</dbReference>
<evidence type="ECO:0000256" key="3">
    <source>
        <dbReference type="ARBA" id="ARBA00023295"/>
    </source>
</evidence>
<name>A0A1H6QQW9_9BACT</name>
<evidence type="ECO:0000256" key="1">
    <source>
        <dbReference type="ARBA" id="ARBA00008834"/>
    </source>
</evidence>
<accession>A0A1H6QQW9</accession>
<dbReference type="GO" id="GO:0005975">
    <property type="term" value="P:carbohydrate metabolic process"/>
    <property type="evidence" value="ECO:0007669"/>
    <property type="project" value="InterPro"/>
</dbReference>
<dbReference type="InterPro" id="IPR011050">
    <property type="entry name" value="Pectin_lyase_fold/virulence"/>
</dbReference>
<dbReference type="STRING" id="408657.SAMN04487995_0780"/>
<dbReference type="EMBL" id="FNXY01000001">
    <property type="protein sequence ID" value="SEI44396.1"/>
    <property type="molecule type" value="Genomic_DNA"/>
</dbReference>
<evidence type="ECO:0000256" key="2">
    <source>
        <dbReference type="ARBA" id="ARBA00022801"/>
    </source>
</evidence>
<keyword evidence="7" id="KW-1185">Reference proteome</keyword>
<dbReference type="PANTHER" id="PTHR31339">
    <property type="entry name" value="PECTIN LYASE-RELATED"/>
    <property type="match status" value="1"/>
</dbReference>
<dbReference type="InterPro" id="IPR000743">
    <property type="entry name" value="Glyco_hydro_28"/>
</dbReference>
<feature type="domain" description="Rhamnogalacturonase A/B/Epimerase-like pectate lyase" evidence="5">
    <location>
        <begin position="82"/>
        <end position="134"/>
    </location>
</feature>
<dbReference type="Proteomes" id="UP000199532">
    <property type="component" value="Unassembled WGS sequence"/>
</dbReference>
<evidence type="ECO:0000313" key="7">
    <source>
        <dbReference type="Proteomes" id="UP000199532"/>
    </source>
</evidence>
<dbReference type="AlphaFoldDB" id="A0A1H6QQW9"/>
<protein>
    <submittedName>
        <fullName evidence="6">Polygalacturonase</fullName>
    </submittedName>
</protein>
<dbReference type="InterPro" id="IPR024535">
    <property type="entry name" value="RHGA/B-epi-like_pectate_lyase"/>
</dbReference>
<proteinExistence type="inferred from homology"/>
<sequence length="483" mass="53797">MRLGNIGRLIFRIDRYVEHSQVSIQLANCILMKFYIFLILSISSLISCKPSPKKELSREEKRDEILKNIIEPKISDNKLLLTDFGAAGDSVTDAKPAFDKALVVCKEQNGGRIVVPAGVYIVNGPIHLVSNTSLEIQKGAKLIFGTNAEDYLPAVPTSWEGTFINNYSPLIYAYQAENVVITGEGVIDGNGKEGFSKWYDKQKPAQELSRKMNHENVPVKDRVFGAGSFLRPQLIQFFECKSILIEGVTVANSPFWCVHFLKSENIIARKVKFDAFNKNNDGFDPEYSKNILIEDIDFNNADDNVAVKAGRDHEGRKTAMSSENIIIRRCRFRGLHGVVIGSEMSAGVQNVFVENCTYAGYCKRGIYLKSNPDRGGFIRNIYVNDVEFGNVEDGVFITSFYHGEGKGFETDIRNVFIENLSFKAASHAGLVIQGYPTKKVANIHFSNVRIDSCATAVSFTNAEQIVFNNVVIGQQVNEPTAVK</sequence>
<gene>
    <name evidence="6" type="ORF">SAMN04487995_0780</name>
</gene>
<dbReference type="Pfam" id="PF00295">
    <property type="entry name" value="Glyco_hydro_28"/>
    <property type="match status" value="1"/>
</dbReference>
<dbReference type="PANTHER" id="PTHR31339:SF9">
    <property type="entry name" value="PLASMIN AND FIBRONECTIN-BINDING PROTEIN A"/>
    <property type="match status" value="1"/>
</dbReference>
<dbReference type="Pfam" id="PF12708">
    <property type="entry name" value="Pect-lyase_RHGA_epim"/>
    <property type="match status" value="1"/>
</dbReference>
<keyword evidence="3 4" id="KW-0326">Glycosidase</keyword>
<evidence type="ECO:0000313" key="6">
    <source>
        <dbReference type="EMBL" id="SEI44396.1"/>
    </source>
</evidence>
<evidence type="ECO:0000256" key="4">
    <source>
        <dbReference type="RuleBase" id="RU361169"/>
    </source>
</evidence>
<dbReference type="Gene3D" id="2.160.20.10">
    <property type="entry name" value="Single-stranded right-handed beta-helix, Pectin lyase-like"/>
    <property type="match status" value="1"/>
</dbReference>
<dbReference type="SUPFAM" id="SSF51126">
    <property type="entry name" value="Pectin lyase-like"/>
    <property type="match status" value="1"/>
</dbReference>
<keyword evidence="2 4" id="KW-0378">Hydrolase</keyword>
<reference evidence="6 7" key="1">
    <citation type="submission" date="2016-10" db="EMBL/GenBank/DDBJ databases">
        <authorList>
            <person name="de Groot N.N."/>
        </authorList>
    </citation>
    <scope>NUCLEOTIDE SEQUENCE [LARGE SCALE GENOMIC DNA]</scope>
    <source>
        <strain evidence="6 7">DSM 19938</strain>
    </source>
</reference>